<feature type="transmembrane region" description="Helical" evidence="5">
    <location>
        <begin position="172"/>
        <end position="194"/>
    </location>
</feature>
<name>A0A6J4SQU6_9ACTN</name>
<evidence type="ECO:0000256" key="2">
    <source>
        <dbReference type="ARBA" id="ARBA00022692"/>
    </source>
</evidence>
<keyword evidence="2 5" id="KW-0812">Transmembrane</keyword>
<dbReference type="EMBL" id="CADCVM010000280">
    <property type="protein sequence ID" value="CAA9502822.1"/>
    <property type="molecule type" value="Genomic_DNA"/>
</dbReference>
<proteinExistence type="predicted"/>
<feature type="transmembrane region" description="Helical" evidence="5">
    <location>
        <begin position="229"/>
        <end position="251"/>
    </location>
</feature>
<feature type="domain" description="Sodium/calcium exchanger membrane region" evidence="6">
    <location>
        <begin position="109"/>
        <end position="247"/>
    </location>
</feature>
<evidence type="ECO:0000256" key="5">
    <source>
        <dbReference type="SAM" id="Phobius"/>
    </source>
</evidence>
<dbReference type="Gene3D" id="1.20.1420.30">
    <property type="entry name" value="NCX, central ion-binding region"/>
    <property type="match status" value="1"/>
</dbReference>
<evidence type="ECO:0000256" key="4">
    <source>
        <dbReference type="ARBA" id="ARBA00023136"/>
    </source>
</evidence>
<feature type="transmembrane region" description="Helical" evidence="5">
    <location>
        <begin position="132"/>
        <end position="151"/>
    </location>
</feature>
<evidence type="ECO:0000256" key="3">
    <source>
        <dbReference type="ARBA" id="ARBA00022989"/>
    </source>
</evidence>
<dbReference type="Pfam" id="PF01699">
    <property type="entry name" value="Na_Ca_ex"/>
    <property type="match status" value="1"/>
</dbReference>
<protein>
    <submittedName>
        <fullName evidence="7">Sodium/calcium exchanger membrane region</fullName>
    </submittedName>
</protein>
<dbReference type="GO" id="GO:0016020">
    <property type="term" value="C:membrane"/>
    <property type="evidence" value="ECO:0007669"/>
    <property type="project" value="UniProtKB-SubCell"/>
</dbReference>
<feature type="non-terminal residue" evidence="7">
    <location>
        <position position="1"/>
    </location>
</feature>
<accession>A0A6J4SQU6</accession>
<dbReference type="GO" id="GO:0055085">
    <property type="term" value="P:transmembrane transport"/>
    <property type="evidence" value="ECO:0007669"/>
    <property type="project" value="InterPro"/>
</dbReference>
<keyword evidence="3 5" id="KW-1133">Transmembrane helix</keyword>
<sequence length="253" mass="26410">ATLALFIVGLSTIGFKNRRHSGSEIVVNRQVTIPDMAFFLVCFGLAAGAGLVSLPLVLKIGLAVFLLVAYAAYVIYTIKSGSDATEGDPPDSLTLWPFRSEAPTWAVTAQVVGSVAVMGFGAHIFVDAVGHISTAIGIPAGLIALVLAPLATELPEKFNSVIWLRDNKDTLALGNITGAMVFQSTIPVSVGILFTPWNLGFLSILSAAFALISGVVFIGFLLRKGPLRGFYLLGAGVLYAAFLVAATVVVVGS</sequence>
<gene>
    <name evidence="7" type="ORF">AVDCRST_MAG05-2549</name>
</gene>
<dbReference type="InterPro" id="IPR044880">
    <property type="entry name" value="NCX_ion-bd_dom_sf"/>
</dbReference>
<evidence type="ECO:0000256" key="1">
    <source>
        <dbReference type="ARBA" id="ARBA00004141"/>
    </source>
</evidence>
<comment type="subcellular location">
    <subcellularLocation>
        <location evidence="1">Membrane</location>
        <topology evidence="1">Multi-pass membrane protein</topology>
    </subcellularLocation>
</comment>
<feature type="transmembrane region" description="Helical" evidence="5">
    <location>
        <begin position="60"/>
        <end position="78"/>
    </location>
</feature>
<feature type="transmembrane region" description="Helical" evidence="5">
    <location>
        <begin position="200"/>
        <end position="222"/>
    </location>
</feature>
<dbReference type="InterPro" id="IPR004837">
    <property type="entry name" value="NaCa_Exmemb"/>
</dbReference>
<evidence type="ECO:0000313" key="7">
    <source>
        <dbReference type="EMBL" id="CAA9502822.1"/>
    </source>
</evidence>
<dbReference type="AlphaFoldDB" id="A0A6J4SQU6"/>
<organism evidence="7">
    <name type="scientific">uncultured Rubrobacteraceae bacterium</name>
    <dbReference type="NCBI Taxonomy" id="349277"/>
    <lineage>
        <taxon>Bacteria</taxon>
        <taxon>Bacillati</taxon>
        <taxon>Actinomycetota</taxon>
        <taxon>Rubrobacteria</taxon>
        <taxon>Rubrobacterales</taxon>
        <taxon>Rubrobacteraceae</taxon>
        <taxon>environmental samples</taxon>
    </lineage>
</organism>
<evidence type="ECO:0000259" key="6">
    <source>
        <dbReference type="Pfam" id="PF01699"/>
    </source>
</evidence>
<feature type="transmembrane region" description="Helical" evidence="5">
    <location>
        <begin position="36"/>
        <end position="54"/>
    </location>
</feature>
<reference evidence="7" key="1">
    <citation type="submission" date="2020-02" db="EMBL/GenBank/DDBJ databases">
        <authorList>
            <person name="Meier V. D."/>
        </authorList>
    </citation>
    <scope>NUCLEOTIDE SEQUENCE</scope>
    <source>
        <strain evidence="7">AVDCRST_MAG05</strain>
    </source>
</reference>
<keyword evidence="4 5" id="KW-0472">Membrane</keyword>